<feature type="compositionally biased region" description="Low complexity" evidence="1">
    <location>
        <begin position="113"/>
        <end position="128"/>
    </location>
</feature>
<evidence type="ECO:0000313" key="3">
    <source>
        <dbReference type="Proteomes" id="UP001223072"/>
    </source>
</evidence>
<dbReference type="RefSeq" id="WP_307627293.1">
    <property type="nucleotide sequence ID" value="NZ_JAUSZS010000004.1"/>
</dbReference>
<feature type="compositionally biased region" description="Pro residues" evidence="1">
    <location>
        <begin position="148"/>
        <end position="157"/>
    </location>
</feature>
<comment type="caution">
    <text evidence="2">The sequence shown here is derived from an EMBL/GenBank/DDBJ whole genome shotgun (WGS) entry which is preliminary data.</text>
</comment>
<reference evidence="2 3" key="1">
    <citation type="submission" date="2023-07" db="EMBL/GenBank/DDBJ databases">
        <title>Comparative genomics of wheat-associated soil bacteria to identify genetic determinants of phenazine resistance.</title>
        <authorList>
            <person name="Mouncey N."/>
        </authorList>
    </citation>
    <scope>NUCLEOTIDE SEQUENCE [LARGE SCALE GENOMIC DNA]</scope>
    <source>
        <strain evidence="2 3">W2I16</strain>
    </source>
</reference>
<feature type="compositionally biased region" description="Low complexity" evidence="1">
    <location>
        <begin position="238"/>
        <end position="274"/>
    </location>
</feature>
<organism evidence="2 3">
    <name type="scientific">Streptomyces turgidiscabies</name>
    <dbReference type="NCBI Taxonomy" id="85558"/>
    <lineage>
        <taxon>Bacteria</taxon>
        <taxon>Bacillati</taxon>
        <taxon>Actinomycetota</taxon>
        <taxon>Actinomycetes</taxon>
        <taxon>Kitasatosporales</taxon>
        <taxon>Streptomycetaceae</taxon>
        <taxon>Streptomyces</taxon>
    </lineage>
</organism>
<accession>A0ABU0RP60</accession>
<keyword evidence="3" id="KW-1185">Reference proteome</keyword>
<protein>
    <recommendedName>
        <fullName evidence="4">DNA-binding protein</fullName>
    </recommendedName>
</protein>
<feature type="region of interest" description="Disordered" evidence="1">
    <location>
        <begin position="212"/>
        <end position="274"/>
    </location>
</feature>
<dbReference type="EMBL" id="JAUSZS010000004">
    <property type="protein sequence ID" value="MDQ0933508.1"/>
    <property type="molecule type" value="Genomic_DNA"/>
</dbReference>
<evidence type="ECO:0008006" key="4">
    <source>
        <dbReference type="Google" id="ProtNLM"/>
    </source>
</evidence>
<sequence length="293" mass="30880">MRIHRTTPTRAFSVFSNALLRDRSLSWCAVGVLTYLLSLPNGARATIRTLAEQRKEGRARIAAALLELEESRYLRRVVRKDEESGQFSTIYEVFDTPYDDEPPAGESEEVQNLASGESGSAAPGGLPSVEKTREEEPPSPPSAEAAPEAPPSEPGAPPGERTALAARLLGSLGRTDPRLALGAAEALRLAPLVEEWWAAGASSAQVRAALTQGLPSPLHSPRALVENRLRRKRPAPPADASAGSAGSAGSATPTVVPVTTVEIRKPGAPGYREAARRGGALARALLQGRALPA</sequence>
<name>A0ABU0RP60_9ACTN</name>
<feature type="region of interest" description="Disordered" evidence="1">
    <location>
        <begin position="93"/>
        <end position="160"/>
    </location>
</feature>
<proteinExistence type="predicted"/>
<gene>
    <name evidence="2" type="ORF">QFZ49_003448</name>
</gene>
<evidence type="ECO:0000313" key="2">
    <source>
        <dbReference type="EMBL" id="MDQ0933508.1"/>
    </source>
</evidence>
<evidence type="ECO:0000256" key="1">
    <source>
        <dbReference type="SAM" id="MobiDB-lite"/>
    </source>
</evidence>
<dbReference type="Proteomes" id="UP001223072">
    <property type="component" value="Unassembled WGS sequence"/>
</dbReference>
<feature type="compositionally biased region" description="Acidic residues" evidence="1">
    <location>
        <begin position="97"/>
        <end position="109"/>
    </location>
</feature>